<evidence type="ECO:0000256" key="1">
    <source>
        <dbReference type="ARBA" id="ARBA00004651"/>
    </source>
</evidence>
<sequence>MKNLSRPAFILAMIGTALILIGLVAMPHYELGTYVMYAGFLLAGIFWIWAILDVISANDLKYYQKMFWLIVVVSVPVMGGLLFYILHQHANKIVT</sequence>
<dbReference type="Pfam" id="PF13396">
    <property type="entry name" value="PLDc_N"/>
    <property type="match status" value="1"/>
</dbReference>
<feature type="transmembrane region" description="Helical" evidence="6">
    <location>
        <begin position="34"/>
        <end position="55"/>
    </location>
</feature>
<keyword evidence="3 6" id="KW-0812">Transmembrane</keyword>
<dbReference type="InterPro" id="IPR027379">
    <property type="entry name" value="CLS_N"/>
</dbReference>
<comment type="subcellular location">
    <subcellularLocation>
        <location evidence="1">Cell membrane</location>
        <topology evidence="1">Multi-pass membrane protein</topology>
    </subcellularLocation>
</comment>
<evidence type="ECO:0000256" key="2">
    <source>
        <dbReference type="ARBA" id="ARBA00022475"/>
    </source>
</evidence>
<organism evidence="8 9">
    <name type="scientific">Paraflavitalea soli</name>
    <dbReference type="NCBI Taxonomy" id="2315862"/>
    <lineage>
        <taxon>Bacteria</taxon>
        <taxon>Pseudomonadati</taxon>
        <taxon>Bacteroidota</taxon>
        <taxon>Chitinophagia</taxon>
        <taxon>Chitinophagales</taxon>
        <taxon>Chitinophagaceae</taxon>
        <taxon>Paraflavitalea</taxon>
    </lineage>
</organism>
<evidence type="ECO:0000256" key="3">
    <source>
        <dbReference type="ARBA" id="ARBA00022692"/>
    </source>
</evidence>
<accession>A0A3B7MV20</accession>
<dbReference type="AlphaFoldDB" id="A0A3B7MV20"/>
<keyword evidence="9" id="KW-1185">Reference proteome</keyword>
<evidence type="ECO:0000256" key="5">
    <source>
        <dbReference type="ARBA" id="ARBA00023136"/>
    </source>
</evidence>
<feature type="domain" description="Cardiolipin synthase N-terminal" evidence="7">
    <location>
        <begin position="45"/>
        <end position="86"/>
    </location>
</feature>
<keyword evidence="2" id="KW-1003">Cell membrane</keyword>
<feature type="transmembrane region" description="Helical" evidence="6">
    <location>
        <begin position="67"/>
        <end position="86"/>
    </location>
</feature>
<keyword evidence="4 6" id="KW-1133">Transmembrane helix</keyword>
<evidence type="ECO:0000256" key="6">
    <source>
        <dbReference type="SAM" id="Phobius"/>
    </source>
</evidence>
<protein>
    <recommendedName>
        <fullName evidence="7">Cardiolipin synthase N-terminal domain-containing protein</fullName>
    </recommendedName>
</protein>
<gene>
    <name evidence="8" type="ORF">D3H65_32255</name>
</gene>
<dbReference type="OrthoDB" id="679424at2"/>
<dbReference type="EMBL" id="CP032157">
    <property type="protein sequence ID" value="AXY78382.1"/>
    <property type="molecule type" value="Genomic_DNA"/>
</dbReference>
<feature type="transmembrane region" description="Helical" evidence="6">
    <location>
        <begin position="7"/>
        <end position="28"/>
    </location>
</feature>
<evidence type="ECO:0000259" key="7">
    <source>
        <dbReference type="Pfam" id="PF13396"/>
    </source>
</evidence>
<name>A0A3B7MV20_9BACT</name>
<evidence type="ECO:0000313" key="8">
    <source>
        <dbReference type="EMBL" id="AXY78382.1"/>
    </source>
</evidence>
<evidence type="ECO:0000256" key="4">
    <source>
        <dbReference type="ARBA" id="ARBA00022989"/>
    </source>
</evidence>
<evidence type="ECO:0000313" key="9">
    <source>
        <dbReference type="Proteomes" id="UP000263900"/>
    </source>
</evidence>
<dbReference type="KEGG" id="pseg:D3H65_32255"/>
<dbReference type="GO" id="GO:0005886">
    <property type="term" value="C:plasma membrane"/>
    <property type="evidence" value="ECO:0007669"/>
    <property type="project" value="UniProtKB-SubCell"/>
</dbReference>
<proteinExistence type="predicted"/>
<reference evidence="8 9" key="1">
    <citation type="submission" date="2018-09" db="EMBL/GenBank/DDBJ databases">
        <title>Genome sequencing of strain 6GH32-13.</title>
        <authorList>
            <person name="Weon H.-Y."/>
            <person name="Heo J."/>
            <person name="Kwon S.-W."/>
        </authorList>
    </citation>
    <scope>NUCLEOTIDE SEQUENCE [LARGE SCALE GENOMIC DNA]</scope>
    <source>
        <strain evidence="8 9">5GH32-13</strain>
    </source>
</reference>
<keyword evidence="5 6" id="KW-0472">Membrane</keyword>
<dbReference type="Proteomes" id="UP000263900">
    <property type="component" value="Chromosome"/>
</dbReference>
<dbReference type="RefSeq" id="WP_119054254.1">
    <property type="nucleotide sequence ID" value="NZ_CP032157.1"/>
</dbReference>